<dbReference type="InterPro" id="IPR011010">
    <property type="entry name" value="DNA_brk_join_enz"/>
</dbReference>
<evidence type="ECO:0000256" key="3">
    <source>
        <dbReference type="ARBA" id="ARBA00022833"/>
    </source>
</evidence>
<dbReference type="Proteomes" id="UP001152797">
    <property type="component" value="Unassembled WGS sequence"/>
</dbReference>
<dbReference type="SMART" id="SM00356">
    <property type="entry name" value="ZnF_C3H1"/>
    <property type="match status" value="1"/>
</dbReference>
<dbReference type="SUPFAM" id="SSF90229">
    <property type="entry name" value="CCCH zinc finger"/>
    <property type="match status" value="1"/>
</dbReference>
<comment type="caution">
    <text evidence="8">The sequence shown here is derived from an EMBL/GenBank/DDBJ whole genome shotgun (WGS) entry which is preliminary data.</text>
</comment>
<dbReference type="Gene3D" id="1.10.443.10">
    <property type="entry name" value="Intergrase catalytic core"/>
    <property type="match status" value="1"/>
</dbReference>
<feature type="domain" description="C3H1-type" evidence="7">
    <location>
        <begin position="902"/>
        <end position="930"/>
    </location>
</feature>
<dbReference type="InterPro" id="IPR052055">
    <property type="entry name" value="Hepadnavirus_pol/RT"/>
</dbReference>
<dbReference type="EMBL" id="CAMXCT020000552">
    <property type="protein sequence ID" value="CAL1133696.1"/>
    <property type="molecule type" value="Genomic_DNA"/>
</dbReference>
<evidence type="ECO:0000256" key="2">
    <source>
        <dbReference type="ARBA" id="ARBA00022771"/>
    </source>
</evidence>
<dbReference type="SUPFAM" id="SSF56349">
    <property type="entry name" value="DNA breaking-rejoining enzymes"/>
    <property type="match status" value="1"/>
</dbReference>
<dbReference type="GO" id="GO:0008270">
    <property type="term" value="F:zinc ion binding"/>
    <property type="evidence" value="ECO:0007669"/>
    <property type="project" value="UniProtKB-KW"/>
</dbReference>
<dbReference type="PROSITE" id="PS50103">
    <property type="entry name" value="ZF_C3H1"/>
    <property type="match status" value="1"/>
</dbReference>
<dbReference type="Gene3D" id="4.10.1000.10">
    <property type="entry name" value="Zinc finger, CCCH-type"/>
    <property type="match status" value="1"/>
</dbReference>
<evidence type="ECO:0000256" key="1">
    <source>
        <dbReference type="ARBA" id="ARBA00022723"/>
    </source>
</evidence>
<feature type="region of interest" description="Disordered" evidence="6">
    <location>
        <begin position="869"/>
        <end position="899"/>
    </location>
</feature>
<feature type="region of interest" description="Disordered" evidence="6">
    <location>
        <begin position="448"/>
        <end position="473"/>
    </location>
</feature>
<dbReference type="PANTHER" id="PTHR33050:SF7">
    <property type="entry name" value="RIBONUCLEASE H"/>
    <property type="match status" value="1"/>
</dbReference>
<evidence type="ECO:0000256" key="4">
    <source>
        <dbReference type="ARBA" id="ARBA00023172"/>
    </source>
</evidence>
<gene>
    <name evidence="8" type="ORF">C1SCF055_LOCUS8204</name>
</gene>
<dbReference type="GO" id="GO:0006310">
    <property type="term" value="P:DNA recombination"/>
    <property type="evidence" value="ECO:0007669"/>
    <property type="project" value="UniProtKB-KW"/>
</dbReference>
<dbReference type="InterPro" id="IPR036855">
    <property type="entry name" value="Znf_CCCH_sf"/>
</dbReference>
<name>A0A9P1BXZ5_9DINO</name>
<keyword evidence="3 5" id="KW-0862">Zinc</keyword>
<evidence type="ECO:0000256" key="5">
    <source>
        <dbReference type="PROSITE-ProRule" id="PRU00723"/>
    </source>
</evidence>
<dbReference type="PANTHER" id="PTHR33050">
    <property type="entry name" value="REVERSE TRANSCRIPTASE DOMAIN-CONTAINING PROTEIN"/>
    <property type="match status" value="1"/>
</dbReference>
<sequence>MPLERPRRQVRRAPYLPVGTGLPRPPARLCLPSVRKSAVVGTTDSKDDPIEARARADTLPVRLASGKLGVQLVGTARASEDQERARLAGIWAGFARTLASSSASACDFSSTSAMSLRQLFLDRAPATLRRHLSGWRLWVAFCSIHDLQPGAPPISALLDFLESLSVGALEDRGNARQRNALGVLSAMTFAAAKLSLESLQTLLREPMIQSWKKGDKWKRSRVKEAVPIPFFALEKLEQVVAGASGDDRILLCAILLMAWGSLRWSDLQRLDLQSITSDATSIRGWCWRTKSSVRGMPWGVLRCGCAASNWGDVLFNVISEIRAQRPTQDFFIGWNGKPMPYTIMLAQFRRCLVLAAGLEREVAWTFSLHSLKCTLLSWALQCKVDPVERAAQGHHRHHGFSQCVQPYSRDDVTPQLNCQRALLKVLDSGWRPGVPLQRGVGCLMHERAGQESDTESDSSGSSSSSAALSDLDNQSDCGSENFLSDAAEFEGPWLLNTLSGVAHKAIHVDGNEDTVFLACRPGATLHAAFEKRSDNPWFEERLAVLGRDYLRVGSGPGPGLPASGWGWDYLRVGSGQGVGPGLPEKAGVISAVAEKVVETYANETVFQSCFRTETDLDKFAKSVLLGMTPPIASEEDWSFHPVTGALRRVRESLLAPSTVAAPLLPLLPLSQPAVAISHRLSEADREGMIKKFGDNYPGVHLHPGVLPALPYLQMIQQQCKTKSWAWTPWRKVLSEEAMHDVQSRRGVRKRDMAELVAEAAGLCEDEWDLELFSAPLKIFYRLCVRAHAYAMCSVGHLHSWMKYVNRFLFHYTKRPGTAFRLISPTEAEEADKEVMGEVFRMVYHDDVTFEDALDSVVREDLLRHKLLHLPKGPTKTPAAGKRLQDKEQGDRVPLKRRKADPAVKRRKCHAWQKDGKCRFGDECKFAHEDREYNMALAAKGMPAQKQVLISIVAQIWLLRKEPVDRLKYLRGKFLHWMRSWGVVPRLLRHISEGSEQHLFSESEQGQLQGSLAQALDTLGFPCSCEIPIHQPFLLDIWRALTRATSDMDKDLPKLLTEGVPTGILSKISASGVWDAVEDCDTELENELCVHLVPWKSAADNVELARELFMKDVSAGFAYILPGGAAEAVQKWGSNVAAGRLGVVQAPGRKPRLIGDGSISGANRACIIPEKARLPGLSSVQRFLSESGSGSAWVALSFDVASAHKLIRVKPEEQGLGCFALGNDFFVYRSCYFGAKYSAYWWSRVGAWLVRMLHRFLWISHACFLYVDDGLVLVPKDVAPLLASACLAFLTALGVPLSWKKVKLGDELVWIGWRFCFSSGYIQLPDDKSQKILEALSPFCTSGQKVDRKTVERLIGLLLWYSGGAVHLRPWLQALYHLLYKPLCVFRSVTPHQFEVLRQLLDTKLALTGHMECCDLQQGWVLHAVANCAVSSLGADALVSPRLKRGQVDCVFYNYSSVSVRTNLASMWACKLFYNAVAKHQSIPLRRIEESFIPCAADAFATASVAGVGGWWAPTAESARQDQVFLVQHFFGQVELAGMAHL</sequence>
<protein>
    <recommendedName>
        <fullName evidence="7">C3H1-type domain-containing protein</fullName>
    </recommendedName>
</protein>
<feature type="compositionally biased region" description="Low complexity" evidence="6">
    <location>
        <begin position="457"/>
        <end position="473"/>
    </location>
</feature>
<evidence type="ECO:0000313" key="9">
    <source>
        <dbReference type="EMBL" id="CAL1133696.1"/>
    </source>
</evidence>
<dbReference type="SUPFAM" id="SSF56672">
    <property type="entry name" value="DNA/RNA polymerases"/>
    <property type="match status" value="1"/>
</dbReference>
<accession>A0A9P1BXZ5</accession>
<dbReference type="GO" id="GO:0003677">
    <property type="term" value="F:DNA binding"/>
    <property type="evidence" value="ECO:0007669"/>
    <property type="project" value="InterPro"/>
</dbReference>
<dbReference type="Pfam" id="PF00642">
    <property type="entry name" value="zf-CCCH"/>
    <property type="match status" value="1"/>
</dbReference>
<reference evidence="9" key="2">
    <citation type="submission" date="2024-04" db="EMBL/GenBank/DDBJ databases">
        <authorList>
            <person name="Chen Y."/>
            <person name="Shah S."/>
            <person name="Dougan E. K."/>
            <person name="Thang M."/>
            <person name="Chan C."/>
        </authorList>
    </citation>
    <scope>NUCLEOTIDE SEQUENCE [LARGE SCALE GENOMIC DNA]</scope>
</reference>
<reference evidence="8" key="1">
    <citation type="submission" date="2022-10" db="EMBL/GenBank/DDBJ databases">
        <authorList>
            <person name="Chen Y."/>
            <person name="Dougan E. K."/>
            <person name="Chan C."/>
            <person name="Rhodes N."/>
            <person name="Thang M."/>
        </authorList>
    </citation>
    <scope>NUCLEOTIDE SEQUENCE</scope>
</reference>
<dbReference type="InterPro" id="IPR000571">
    <property type="entry name" value="Znf_CCCH"/>
</dbReference>
<evidence type="ECO:0000313" key="8">
    <source>
        <dbReference type="EMBL" id="CAI3980321.1"/>
    </source>
</evidence>
<dbReference type="InterPro" id="IPR043502">
    <property type="entry name" value="DNA/RNA_pol_sf"/>
</dbReference>
<evidence type="ECO:0000259" key="7">
    <source>
        <dbReference type="PROSITE" id="PS50103"/>
    </source>
</evidence>
<feature type="compositionally biased region" description="Basic and acidic residues" evidence="6">
    <location>
        <begin position="882"/>
        <end position="899"/>
    </location>
</feature>
<keyword evidence="2 5" id="KW-0863">Zinc-finger</keyword>
<dbReference type="EMBL" id="CAMXCT010000552">
    <property type="protein sequence ID" value="CAI3980321.1"/>
    <property type="molecule type" value="Genomic_DNA"/>
</dbReference>
<dbReference type="OrthoDB" id="407035at2759"/>
<keyword evidence="1 5" id="KW-0479">Metal-binding</keyword>
<organism evidence="8">
    <name type="scientific">Cladocopium goreaui</name>
    <dbReference type="NCBI Taxonomy" id="2562237"/>
    <lineage>
        <taxon>Eukaryota</taxon>
        <taxon>Sar</taxon>
        <taxon>Alveolata</taxon>
        <taxon>Dinophyceae</taxon>
        <taxon>Suessiales</taxon>
        <taxon>Symbiodiniaceae</taxon>
        <taxon>Cladocopium</taxon>
    </lineage>
</organism>
<keyword evidence="10" id="KW-1185">Reference proteome</keyword>
<dbReference type="InterPro" id="IPR013762">
    <property type="entry name" value="Integrase-like_cat_sf"/>
</dbReference>
<feature type="zinc finger region" description="C3H1-type" evidence="5">
    <location>
        <begin position="902"/>
        <end position="930"/>
    </location>
</feature>
<proteinExistence type="predicted"/>
<keyword evidence="4" id="KW-0233">DNA recombination</keyword>
<evidence type="ECO:0000313" key="10">
    <source>
        <dbReference type="Proteomes" id="UP001152797"/>
    </source>
</evidence>
<dbReference type="EMBL" id="CAMXCT030000552">
    <property type="protein sequence ID" value="CAL4767633.1"/>
    <property type="molecule type" value="Genomic_DNA"/>
</dbReference>
<dbReference type="GO" id="GO:0015074">
    <property type="term" value="P:DNA integration"/>
    <property type="evidence" value="ECO:0007669"/>
    <property type="project" value="InterPro"/>
</dbReference>
<evidence type="ECO:0000256" key="6">
    <source>
        <dbReference type="SAM" id="MobiDB-lite"/>
    </source>
</evidence>